<evidence type="ECO:0000313" key="1">
    <source>
        <dbReference type="EMBL" id="CZF78465.1"/>
    </source>
</evidence>
<dbReference type="OrthoDB" id="5429547at2"/>
<name>A0A128EWD2_9GAMM</name>
<protein>
    <submittedName>
        <fullName evidence="1">Uncharacterized protein</fullName>
    </submittedName>
</protein>
<organism evidence="1 2">
    <name type="scientific">Grimontia marina</name>
    <dbReference type="NCBI Taxonomy" id="646534"/>
    <lineage>
        <taxon>Bacteria</taxon>
        <taxon>Pseudomonadati</taxon>
        <taxon>Pseudomonadota</taxon>
        <taxon>Gammaproteobacteria</taxon>
        <taxon>Vibrionales</taxon>
        <taxon>Vibrionaceae</taxon>
        <taxon>Grimontia</taxon>
    </lineage>
</organism>
<evidence type="ECO:0000313" key="2">
    <source>
        <dbReference type="Proteomes" id="UP000073601"/>
    </source>
</evidence>
<proteinExistence type="predicted"/>
<reference evidence="2" key="1">
    <citation type="submission" date="2016-02" db="EMBL/GenBank/DDBJ databases">
        <authorList>
            <person name="Rodrigo-Torres Lidia"/>
            <person name="Arahal R.David."/>
        </authorList>
    </citation>
    <scope>NUCLEOTIDE SEQUENCE [LARGE SCALE GENOMIC DNA]</scope>
    <source>
        <strain evidence="2">CECT 8713</strain>
    </source>
</reference>
<accession>A0A128EWD2</accession>
<keyword evidence="2" id="KW-1185">Reference proteome</keyword>
<sequence>MKTSFDVFNGDADGICALLQLRLATPKDSVLITGVKRDIALLKQVDPAVAQDVTVLDVAMEKNRAALDNLLTQGVRVFYADHHNPGEVPDHPSLTTHINTAANTCTSLIVDKLLDGRYREWALVGAYGDNMIATADTLAKKSGLCDQDRVKLMQFGTYLNYNGYGSSLSDLLFPPAEIYRLMAAYPSPFNFIAERPDVYATLEDGFTGDSEKAAAITPYSERTGSRVFMLPDEAWARRISGVYSNDLTNRDPEVANAVITAKADGNYLVSIRAPLKNRVGADELAAAFPTGGGRKAAAGINALPAELLNDFIDAFHQRYPLTT</sequence>
<dbReference type="EMBL" id="FIZY01000003">
    <property type="protein sequence ID" value="CZF78465.1"/>
    <property type="molecule type" value="Genomic_DNA"/>
</dbReference>
<dbReference type="Proteomes" id="UP000073601">
    <property type="component" value="Unassembled WGS sequence"/>
</dbReference>
<dbReference type="InterPro" id="IPR038763">
    <property type="entry name" value="DHH_sf"/>
</dbReference>
<dbReference type="AlphaFoldDB" id="A0A128EWD2"/>
<gene>
    <name evidence="1" type="ORF">GMA8713_00587</name>
</gene>
<dbReference type="RefSeq" id="WP_062705569.1">
    <property type="nucleotide sequence ID" value="NZ_CAWRCI010000003.1"/>
</dbReference>
<dbReference type="SUPFAM" id="SSF64182">
    <property type="entry name" value="DHH phosphoesterases"/>
    <property type="match status" value="1"/>
</dbReference>